<organism evidence="1 2">
    <name type="scientific">Vanilla planifolia</name>
    <name type="common">Vanilla</name>
    <dbReference type="NCBI Taxonomy" id="51239"/>
    <lineage>
        <taxon>Eukaryota</taxon>
        <taxon>Viridiplantae</taxon>
        <taxon>Streptophyta</taxon>
        <taxon>Embryophyta</taxon>
        <taxon>Tracheophyta</taxon>
        <taxon>Spermatophyta</taxon>
        <taxon>Magnoliopsida</taxon>
        <taxon>Liliopsida</taxon>
        <taxon>Asparagales</taxon>
        <taxon>Orchidaceae</taxon>
        <taxon>Vanilloideae</taxon>
        <taxon>Vanilleae</taxon>
        <taxon>Vanilla</taxon>
    </lineage>
</organism>
<evidence type="ECO:0000313" key="2">
    <source>
        <dbReference type="Proteomes" id="UP000636800"/>
    </source>
</evidence>
<reference evidence="1 2" key="1">
    <citation type="journal article" date="2020" name="Nat. Food">
        <title>A phased Vanilla planifolia genome enables genetic improvement of flavour and production.</title>
        <authorList>
            <person name="Hasing T."/>
            <person name="Tang H."/>
            <person name="Brym M."/>
            <person name="Khazi F."/>
            <person name="Huang T."/>
            <person name="Chambers A.H."/>
        </authorList>
    </citation>
    <scope>NUCLEOTIDE SEQUENCE [LARGE SCALE GENOMIC DNA]</scope>
    <source>
        <tissue evidence="1">Leaf</tissue>
    </source>
</reference>
<sequence length="88" mass="9271">MVVMLAWSSGSQSFGPGLVRGVGPWSWSPGGLKLVGRAGRDSGAVGAHRSNPVRFARLRRADVAGGGSRQRRREPGKVFSFAFGSESV</sequence>
<protein>
    <submittedName>
        <fullName evidence="1">Uncharacterized protein</fullName>
    </submittedName>
</protein>
<name>A0A835QWT0_VANPL</name>
<keyword evidence="2" id="KW-1185">Reference proteome</keyword>
<proteinExistence type="predicted"/>
<gene>
    <name evidence="1" type="ORF">HPP92_012018</name>
</gene>
<evidence type="ECO:0000313" key="1">
    <source>
        <dbReference type="EMBL" id="KAG0481160.1"/>
    </source>
</evidence>
<accession>A0A835QWT0</accession>
<comment type="caution">
    <text evidence="1">The sequence shown here is derived from an EMBL/GenBank/DDBJ whole genome shotgun (WGS) entry which is preliminary data.</text>
</comment>
<dbReference type="EMBL" id="JADCNL010000005">
    <property type="protein sequence ID" value="KAG0481160.1"/>
    <property type="molecule type" value="Genomic_DNA"/>
</dbReference>
<dbReference type="Proteomes" id="UP000636800">
    <property type="component" value="Chromosome 5"/>
</dbReference>
<dbReference type="AlphaFoldDB" id="A0A835QWT0"/>
<dbReference type="OrthoDB" id="408541at2759"/>